<comment type="pathway">
    <text evidence="5">Amino-acid biosynthesis; L-methionine biosynthesis via de novo pathway; L-homoserine from L-aspartate: step 3/3.</text>
</comment>
<comment type="similarity">
    <text evidence="8">In the N-terminal section; belongs to the aspartokinase family.</text>
</comment>
<dbReference type="Gene3D" id="1.20.120.1320">
    <property type="entry name" value="Aspartokinase, catalytic domain"/>
    <property type="match status" value="1"/>
</dbReference>
<dbReference type="NCBIfam" id="TIGR00657">
    <property type="entry name" value="asp_kinases"/>
    <property type="match status" value="1"/>
</dbReference>
<evidence type="ECO:0000256" key="19">
    <source>
        <dbReference type="ARBA" id="ARBA00023027"/>
    </source>
</evidence>
<dbReference type="PIRSF" id="PIRSF000727">
    <property type="entry name" value="ThrA"/>
    <property type="match status" value="1"/>
</dbReference>
<dbReference type="GO" id="GO:0050661">
    <property type="term" value="F:NADP binding"/>
    <property type="evidence" value="ECO:0007669"/>
    <property type="project" value="InterPro"/>
</dbReference>
<evidence type="ECO:0000256" key="8">
    <source>
        <dbReference type="ARBA" id="ARBA00010046"/>
    </source>
</evidence>
<dbReference type="CDD" id="cd04243">
    <property type="entry name" value="AAK_AK-HSDH-like"/>
    <property type="match status" value="1"/>
</dbReference>
<evidence type="ECO:0000256" key="10">
    <source>
        <dbReference type="ARBA" id="ARBA00022605"/>
    </source>
</evidence>
<dbReference type="InterPro" id="IPR001342">
    <property type="entry name" value="HDH_cat"/>
</dbReference>
<keyword evidence="18" id="KW-0560">Oxidoreductase</keyword>
<sequence>MARPVNITQVMNIIRNHPDQHKLLVVVSAFKGITASLIQAGQLAASGSQEYARIVKTIEHRHLESVQALIPVTHQSSTLSEVKVLCNEIEDLTNSILILGEFSPHTSDRLAAYGELLSSHILAAAFCQNGTACLWKDSRELIRTNSRHGCAAVDFTATNRLIQDFMQQQTCRLIIVPGFIAADERGVTTTLGRNSSDYTAAILASAVNATVLEIWSDVNGIQTADPRYVKHARSISRISYEDAMELSHFGAGIIYPPTLLPVMRQNIPTYIKNTFDPGNTGTFIAPFTATDATDDSLIKGISSKDRVTLISLEGSGMIGVPGFARRLFEALSNKEINIIMITQGSSEHTICAAIETEAAESAKIAVNKEFAYEISIGYVKELIVENELSIVALVGEQMKSRHGISGGMFGVLGHNGINIRAIAQGASERNISVIIASSDTKKAINVLHEQFFEGSCKQINLFLSGTGNVGSKLLELIKNQNSYLERTMNLHINVTGLANSRKILIDEDGIDLDHWQSLLEDAPSDATLSFPDAIIKKNLRNSVFADVTASENVAMTYTRLLEKSIGVIACNKIACSGTYKHYLQQKKTAAAYNTPFFFETNVGAGLPVINTLNDLIRSGDRLLKIEAVLSGTLNFVFNHYDGSRPFAHIVKEAQVAGLTEPDPRLDLSGQDVARKILILAREAGNALEAGEVINTSFLPAVCMQGTVEEFYDTLLEQETYFRSLYNTAAIAGHKLKLVACLEHGKASVGLQHIVPDTAMYHLSEKDNIVLYYTERYGQQPLVIQGAGAGAAVTASGIFADILRAAR</sequence>
<evidence type="ECO:0000256" key="6">
    <source>
        <dbReference type="ARBA" id="ARBA00005139"/>
    </source>
</evidence>
<dbReference type="SUPFAM" id="SSF55347">
    <property type="entry name" value="Glyceraldehyde-3-phosphate dehydrogenase-like, C-terminal domain"/>
    <property type="match status" value="1"/>
</dbReference>
<keyword evidence="23" id="KW-0511">Multifunctional enzyme</keyword>
<dbReference type="SUPFAM" id="SSF53633">
    <property type="entry name" value="Carbamate kinase-like"/>
    <property type="match status" value="1"/>
</dbReference>
<dbReference type="Gene3D" id="3.40.50.720">
    <property type="entry name" value="NAD(P)-binding Rossmann-like Domain"/>
    <property type="match status" value="1"/>
</dbReference>
<dbReference type="InterPro" id="IPR005106">
    <property type="entry name" value="Asp/hSer_DH_NAD-bd"/>
</dbReference>
<keyword evidence="20" id="KW-0915">Sodium</keyword>
<keyword evidence="19" id="KW-0520">NAD</keyword>
<comment type="catalytic activity">
    <reaction evidence="25">
        <text>L-aspartate + ATP = 4-phospho-L-aspartate + ADP</text>
        <dbReference type="Rhea" id="RHEA:23776"/>
        <dbReference type="ChEBI" id="CHEBI:29991"/>
        <dbReference type="ChEBI" id="CHEBI:30616"/>
        <dbReference type="ChEBI" id="CHEBI:57535"/>
        <dbReference type="ChEBI" id="CHEBI:456216"/>
        <dbReference type="EC" id="2.7.2.4"/>
    </reaction>
    <physiologicalReaction direction="left-to-right" evidence="25">
        <dbReference type="Rhea" id="RHEA:23777"/>
    </physiologicalReaction>
</comment>
<dbReference type="PANTHER" id="PTHR43070:SF3">
    <property type="entry name" value="HOMOSERINE DEHYDROGENASE"/>
    <property type="match status" value="1"/>
</dbReference>
<evidence type="ECO:0000256" key="17">
    <source>
        <dbReference type="ARBA" id="ARBA00022857"/>
    </source>
</evidence>
<comment type="cofactor">
    <cofactor evidence="1">
        <name>a metal cation</name>
        <dbReference type="ChEBI" id="CHEBI:25213"/>
    </cofactor>
</comment>
<evidence type="ECO:0000256" key="21">
    <source>
        <dbReference type="ARBA" id="ARBA00023154"/>
    </source>
</evidence>
<evidence type="ECO:0000256" key="5">
    <source>
        <dbReference type="ARBA" id="ARBA00005062"/>
    </source>
</evidence>
<dbReference type="InterPro" id="IPR001341">
    <property type="entry name" value="Asp_kinase"/>
</dbReference>
<evidence type="ECO:0000256" key="24">
    <source>
        <dbReference type="ARBA" id="ARBA00044938"/>
    </source>
</evidence>
<dbReference type="AlphaFoldDB" id="A0A2P8D5P7"/>
<feature type="domain" description="ACT" evidence="28">
    <location>
        <begin position="312"/>
        <end position="381"/>
    </location>
</feature>
<keyword evidence="14" id="KW-0547">Nucleotide-binding</keyword>
<comment type="pathway">
    <text evidence="3">Amino-acid biosynthesis; L-methionine biosynthesis via de novo pathway; L-homoserine from L-aspartate: step 1/3.</text>
</comment>
<keyword evidence="17" id="KW-0521">NADP</keyword>
<dbReference type="InterPro" id="IPR049638">
    <property type="entry name" value="AK-HD"/>
</dbReference>
<dbReference type="InterPro" id="IPR011147">
    <property type="entry name" value="Bifunc_Aspkin/hSer_DH"/>
</dbReference>
<dbReference type="CDD" id="cd04921">
    <property type="entry name" value="ACT_AKi-HSDH-ThrA-like_1"/>
    <property type="match status" value="1"/>
</dbReference>
<evidence type="ECO:0000256" key="14">
    <source>
        <dbReference type="ARBA" id="ARBA00022741"/>
    </source>
</evidence>
<comment type="catalytic activity">
    <reaction evidence="26">
        <text>L-homoserine + NADP(+) = L-aspartate 4-semialdehyde + NADPH + H(+)</text>
        <dbReference type="Rhea" id="RHEA:15761"/>
        <dbReference type="ChEBI" id="CHEBI:15378"/>
        <dbReference type="ChEBI" id="CHEBI:57476"/>
        <dbReference type="ChEBI" id="CHEBI:57783"/>
        <dbReference type="ChEBI" id="CHEBI:58349"/>
        <dbReference type="ChEBI" id="CHEBI:537519"/>
        <dbReference type="EC" id="1.1.1.3"/>
    </reaction>
    <physiologicalReaction direction="right-to-left" evidence="26">
        <dbReference type="Rhea" id="RHEA:15763"/>
    </physiologicalReaction>
</comment>
<organism evidence="29 30">
    <name type="scientific">Taibaiella chishuiensis</name>
    <dbReference type="NCBI Taxonomy" id="1434707"/>
    <lineage>
        <taxon>Bacteria</taxon>
        <taxon>Pseudomonadati</taxon>
        <taxon>Bacteroidota</taxon>
        <taxon>Chitinophagia</taxon>
        <taxon>Chitinophagales</taxon>
        <taxon>Chitinophagaceae</taxon>
        <taxon>Taibaiella</taxon>
    </lineage>
</organism>
<comment type="pathway">
    <text evidence="4">Amino-acid biosynthesis; L-threonine biosynthesis; L-threonine from L-aspartate: step 3/5.</text>
</comment>
<dbReference type="Gene3D" id="3.40.1160.10">
    <property type="entry name" value="Acetylglutamate kinase-like"/>
    <property type="match status" value="1"/>
</dbReference>
<dbReference type="PANTHER" id="PTHR43070">
    <property type="match status" value="1"/>
</dbReference>
<evidence type="ECO:0000259" key="28">
    <source>
        <dbReference type="PROSITE" id="PS51671"/>
    </source>
</evidence>
<evidence type="ECO:0000256" key="26">
    <source>
        <dbReference type="ARBA" id="ARBA00048841"/>
    </source>
</evidence>
<dbReference type="InterPro" id="IPR001048">
    <property type="entry name" value="Asp/Glu/Uridylate_kinase"/>
</dbReference>
<evidence type="ECO:0000256" key="22">
    <source>
        <dbReference type="ARBA" id="ARBA00023167"/>
    </source>
</evidence>
<dbReference type="NCBIfam" id="NF006959">
    <property type="entry name" value="PRK09436.1"/>
    <property type="match status" value="1"/>
</dbReference>
<dbReference type="EMBL" id="PYGD01000003">
    <property type="protein sequence ID" value="PSK92531.1"/>
    <property type="molecule type" value="Genomic_DNA"/>
</dbReference>
<dbReference type="GO" id="GO:0009086">
    <property type="term" value="P:methionine biosynthetic process"/>
    <property type="evidence" value="ECO:0007669"/>
    <property type="project" value="UniProtKB-KW"/>
</dbReference>
<dbReference type="InterPro" id="IPR002912">
    <property type="entry name" value="ACT_dom"/>
</dbReference>
<accession>A0A2P8D5P7</accession>
<keyword evidence="21" id="KW-0457">Lysine biosynthesis</keyword>
<keyword evidence="30" id="KW-1185">Reference proteome</keyword>
<dbReference type="SUPFAM" id="SSF55021">
    <property type="entry name" value="ACT-like"/>
    <property type="match status" value="2"/>
</dbReference>
<feature type="domain" description="ACT" evidence="28">
    <location>
        <begin position="393"/>
        <end position="471"/>
    </location>
</feature>
<keyword evidence="12" id="KW-0791">Threonine biosynthesis</keyword>
<evidence type="ECO:0000256" key="3">
    <source>
        <dbReference type="ARBA" id="ARBA00004986"/>
    </source>
</evidence>
<reference evidence="29 30" key="1">
    <citation type="submission" date="2018-03" db="EMBL/GenBank/DDBJ databases">
        <title>Genomic Encyclopedia of Type Strains, Phase III (KMG-III): the genomes of soil and plant-associated and newly described type strains.</title>
        <authorList>
            <person name="Whitman W."/>
        </authorList>
    </citation>
    <scope>NUCLEOTIDE SEQUENCE [LARGE SCALE GENOMIC DNA]</scope>
    <source>
        <strain evidence="29 30">CGMCC 1.12700</strain>
    </source>
</reference>
<dbReference type="UniPathway" id="UPA00050">
    <property type="reaction ID" value="UER00063"/>
</dbReference>
<dbReference type="FunFam" id="3.30.2130.10:FF:000001">
    <property type="entry name" value="Bifunctional aspartokinase/homoserine dehydrogenase"/>
    <property type="match status" value="1"/>
</dbReference>
<dbReference type="GO" id="GO:0004072">
    <property type="term" value="F:aspartate kinase activity"/>
    <property type="evidence" value="ECO:0007669"/>
    <property type="project" value="UniProtKB-EC"/>
</dbReference>
<evidence type="ECO:0000256" key="1">
    <source>
        <dbReference type="ARBA" id="ARBA00001920"/>
    </source>
</evidence>
<dbReference type="SUPFAM" id="SSF51735">
    <property type="entry name" value="NAD(P)-binding Rossmann-fold domains"/>
    <property type="match status" value="1"/>
</dbReference>
<gene>
    <name evidence="29" type="ORF">B0I18_103108</name>
</gene>
<keyword evidence="22" id="KW-0486">Methionine biosynthesis</keyword>
<evidence type="ECO:0000256" key="12">
    <source>
        <dbReference type="ARBA" id="ARBA00022697"/>
    </source>
</evidence>
<evidence type="ECO:0000256" key="4">
    <source>
        <dbReference type="ARBA" id="ARBA00005056"/>
    </source>
</evidence>
<dbReference type="InterPro" id="IPR019811">
    <property type="entry name" value="HDH_CS"/>
</dbReference>
<comment type="catalytic activity">
    <reaction evidence="27">
        <text>L-homoserine + NAD(+) = L-aspartate 4-semialdehyde + NADH + H(+)</text>
        <dbReference type="Rhea" id="RHEA:15757"/>
        <dbReference type="ChEBI" id="CHEBI:15378"/>
        <dbReference type="ChEBI" id="CHEBI:57476"/>
        <dbReference type="ChEBI" id="CHEBI:57540"/>
        <dbReference type="ChEBI" id="CHEBI:57945"/>
        <dbReference type="ChEBI" id="CHEBI:537519"/>
        <dbReference type="EC" id="1.1.1.3"/>
    </reaction>
    <physiologicalReaction direction="right-to-left" evidence="27">
        <dbReference type="Rhea" id="RHEA:15759"/>
    </physiologicalReaction>
</comment>
<dbReference type="Pfam" id="PF22468">
    <property type="entry name" value="ACT_9"/>
    <property type="match status" value="2"/>
</dbReference>
<comment type="pathway">
    <text evidence="6">Amino-acid biosynthesis; L-threonine biosynthesis; L-threonine from L-aspartate: step 1/5.</text>
</comment>
<dbReference type="GO" id="GO:0046872">
    <property type="term" value="F:metal ion binding"/>
    <property type="evidence" value="ECO:0007669"/>
    <property type="project" value="UniProtKB-KW"/>
</dbReference>
<dbReference type="PROSITE" id="PS51671">
    <property type="entry name" value="ACT"/>
    <property type="match status" value="2"/>
</dbReference>
<dbReference type="FunFam" id="3.30.360.10:FF:000006">
    <property type="entry name" value="Bifunctional aspartokinase/homoserine dehydrogenase"/>
    <property type="match status" value="1"/>
</dbReference>
<dbReference type="GO" id="GO:0005524">
    <property type="term" value="F:ATP binding"/>
    <property type="evidence" value="ECO:0007669"/>
    <property type="project" value="UniProtKB-KW"/>
</dbReference>
<evidence type="ECO:0000256" key="9">
    <source>
        <dbReference type="ARBA" id="ARBA00011881"/>
    </source>
</evidence>
<comment type="pathway">
    <text evidence="2">Amino-acid biosynthesis; L-lysine biosynthesis via DAP pathway; (S)-tetrahydrodipicolinate from L-aspartate: step 1/4.</text>
</comment>
<dbReference type="UniPathway" id="UPA00034">
    <property type="reaction ID" value="UER00015"/>
</dbReference>
<dbReference type="InterPro" id="IPR036393">
    <property type="entry name" value="AceGlu_kinase-like_sf"/>
</dbReference>
<dbReference type="GO" id="GO:0009090">
    <property type="term" value="P:homoserine biosynthetic process"/>
    <property type="evidence" value="ECO:0007669"/>
    <property type="project" value="UniProtKB-ARBA"/>
</dbReference>
<dbReference type="Pfam" id="PF03447">
    <property type="entry name" value="NAD_binding_3"/>
    <property type="match status" value="1"/>
</dbReference>
<evidence type="ECO:0000256" key="11">
    <source>
        <dbReference type="ARBA" id="ARBA00022679"/>
    </source>
</evidence>
<dbReference type="Gene3D" id="3.30.2130.10">
    <property type="entry name" value="VC0802-like"/>
    <property type="match status" value="1"/>
</dbReference>
<evidence type="ECO:0000256" key="18">
    <source>
        <dbReference type="ARBA" id="ARBA00023002"/>
    </source>
</evidence>
<dbReference type="GO" id="GO:0009089">
    <property type="term" value="P:lysine biosynthetic process via diaminopimelate"/>
    <property type="evidence" value="ECO:0007669"/>
    <property type="project" value="UniProtKB-UniPathway"/>
</dbReference>
<dbReference type="PROSITE" id="PS01042">
    <property type="entry name" value="HOMOSER_DHGENASE"/>
    <property type="match status" value="1"/>
</dbReference>
<dbReference type="InterPro" id="IPR036291">
    <property type="entry name" value="NAD(P)-bd_dom_sf"/>
</dbReference>
<dbReference type="Proteomes" id="UP000240572">
    <property type="component" value="Unassembled WGS sequence"/>
</dbReference>
<dbReference type="InterPro" id="IPR045865">
    <property type="entry name" value="ACT-like_dom_sf"/>
</dbReference>
<evidence type="ECO:0000256" key="25">
    <source>
        <dbReference type="ARBA" id="ARBA00048561"/>
    </source>
</evidence>
<comment type="caution">
    <text evidence="29">The sequence shown here is derived from an EMBL/GenBank/DDBJ whole genome shotgun (WGS) entry which is preliminary data.</text>
</comment>
<evidence type="ECO:0000256" key="7">
    <source>
        <dbReference type="ARBA" id="ARBA00007952"/>
    </source>
</evidence>
<dbReference type="UniPathway" id="UPA00051">
    <property type="reaction ID" value="UER00465"/>
</dbReference>
<keyword evidence="15 29" id="KW-0418">Kinase</keyword>
<evidence type="ECO:0000313" key="30">
    <source>
        <dbReference type="Proteomes" id="UP000240572"/>
    </source>
</evidence>
<comment type="subunit">
    <text evidence="9">Homotetramer.</text>
</comment>
<protein>
    <submittedName>
        <fullName evidence="29">Aspartate kinase</fullName>
    </submittedName>
</protein>
<dbReference type="InterPro" id="IPR054352">
    <property type="entry name" value="ACT_Aspartokinase"/>
</dbReference>
<proteinExistence type="inferred from homology"/>
<keyword evidence="10" id="KW-0028">Amino-acid biosynthesis</keyword>
<keyword evidence="16" id="KW-0067">ATP-binding</keyword>
<evidence type="ECO:0000256" key="27">
    <source>
        <dbReference type="ARBA" id="ARBA00049031"/>
    </source>
</evidence>
<comment type="function">
    <text evidence="24">Bifunctional aspartate kinase and homoserine dehydrogenase that catalyzes the first and the third steps toward the synthesis of lysine, methionine and threonine from aspartate.</text>
</comment>
<keyword evidence="11" id="KW-0808">Transferase</keyword>
<evidence type="ECO:0000256" key="16">
    <source>
        <dbReference type="ARBA" id="ARBA00022840"/>
    </source>
</evidence>
<dbReference type="Pfam" id="PF00742">
    <property type="entry name" value="Homoserine_dh"/>
    <property type="match status" value="1"/>
</dbReference>
<dbReference type="Pfam" id="PF00696">
    <property type="entry name" value="AA_kinase"/>
    <property type="match status" value="1"/>
</dbReference>
<dbReference type="InterPro" id="IPR042199">
    <property type="entry name" value="AsparK_Bifunc_asparK/hSer_DH"/>
</dbReference>
<evidence type="ECO:0000256" key="15">
    <source>
        <dbReference type="ARBA" id="ARBA00022777"/>
    </source>
</evidence>
<evidence type="ECO:0000313" key="29">
    <source>
        <dbReference type="EMBL" id="PSK92531.1"/>
    </source>
</evidence>
<evidence type="ECO:0000256" key="23">
    <source>
        <dbReference type="ARBA" id="ARBA00023268"/>
    </source>
</evidence>
<evidence type="ECO:0000256" key="13">
    <source>
        <dbReference type="ARBA" id="ARBA00022723"/>
    </source>
</evidence>
<comment type="similarity">
    <text evidence="7">In the C-terminal section; belongs to the homoserine dehydrogenase family.</text>
</comment>
<dbReference type="Gene3D" id="3.30.360.10">
    <property type="entry name" value="Dihydrodipicolinate Reductase, domain 2"/>
    <property type="match status" value="1"/>
</dbReference>
<keyword evidence="13" id="KW-0479">Metal-binding</keyword>
<dbReference type="GO" id="GO:0009088">
    <property type="term" value="P:threonine biosynthetic process"/>
    <property type="evidence" value="ECO:0007669"/>
    <property type="project" value="UniProtKB-UniPathway"/>
</dbReference>
<evidence type="ECO:0000256" key="2">
    <source>
        <dbReference type="ARBA" id="ARBA00004766"/>
    </source>
</evidence>
<name>A0A2P8D5P7_9BACT</name>
<evidence type="ECO:0000256" key="20">
    <source>
        <dbReference type="ARBA" id="ARBA00023053"/>
    </source>
</evidence>
<dbReference type="GO" id="GO:0004412">
    <property type="term" value="F:homoserine dehydrogenase activity"/>
    <property type="evidence" value="ECO:0007669"/>
    <property type="project" value="UniProtKB-EC"/>
</dbReference>